<dbReference type="AlphaFoldDB" id="A0AAV1S7X3"/>
<name>A0AAV1S7X3_9ROSI</name>
<reference evidence="1 2" key="1">
    <citation type="submission" date="2024-01" db="EMBL/GenBank/DDBJ databases">
        <authorList>
            <person name="Waweru B."/>
        </authorList>
    </citation>
    <scope>NUCLEOTIDE SEQUENCE [LARGE SCALE GENOMIC DNA]</scope>
</reference>
<evidence type="ECO:0000313" key="2">
    <source>
        <dbReference type="Proteomes" id="UP001314170"/>
    </source>
</evidence>
<comment type="caution">
    <text evidence="1">The sequence shown here is derived from an EMBL/GenBank/DDBJ whole genome shotgun (WGS) entry which is preliminary data.</text>
</comment>
<evidence type="ECO:0000313" key="1">
    <source>
        <dbReference type="EMBL" id="CAK7347380.1"/>
    </source>
</evidence>
<proteinExistence type="predicted"/>
<keyword evidence="2" id="KW-1185">Reference proteome</keyword>
<dbReference type="Proteomes" id="UP001314170">
    <property type="component" value="Unassembled WGS sequence"/>
</dbReference>
<gene>
    <name evidence="1" type="ORF">DCAF_LOCUS20064</name>
</gene>
<dbReference type="EMBL" id="CAWUPB010001173">
    <property type="protein sequence ID" value="CAK7347380.1"/>
    <property type="molecule type" value="Genomic_DNA"/>
</dbReference>
<sequence>MREYVLVQGKVKGKAKSYYRSPRKKQTPLIQTYIISFLNQVLLDNNTDTYMHALEFTAFHSDKKGWNCNDGVVQIEEQTEAIEEILWSKVRPFLIIGKH</sequence>
<protein>
    <submittedName>
        <fullName evidence="1">Uncharacterized protein</fullName>
    </submittedName>
</protein>
<accession>A0AAV1S7X3</accession>
<organism evidence="1 2">
    <name type="scientific">Dovyalis caffra</name>
    <dbReference type="NCBI Taxonomy" id="77055"/>
    <lineage>
        <taxon>Eukaryota</taxon>
        <taxon>Viridiplantae</taxon>
        <taxon>Streptophyta</taxon>
        <taxon>Embryophyta</taxon>
        <taxon>Tracheophyta</taxon>
        <taxon>Spermatophyta</taxon>
        <taxon>Magnoliopsida</taxon>
        <taxon>eudicotyledons</taxon>
        <taxon>Gunneridae</taxon>
        <taxon>Pentapetalae</taxon>
        <taxon>rosids</taxon>
        <taxon>fabids</taxon>
        <taxon>Malpighiales</taxon>
        <taxon>Salicaceae</taxon>
        <taxon>Flacourtieae</taxon>
        <taxon>Dovyalis</taxon>
    </lineage>
</organism>